<sequence>MLHLELAIAIVPVGTRSVVPLNGVGGSDTIPEAFAGPFPFPSPAPGASTGTVQLAPHTEEGNATCSSPAQARNLASVAEGVAKGPGNSVVAEVDEPQAVASREEKQVQPEDRLQVQNAWGAAGGEGGVHVPVGLDGHTDGPDGLERQIAEGKPSVENMAWTGIEIGIGIESRSFVLVLCVESDFVIGTDSIGCPHLKRYRYTVSFCAVSGSGFGIWRLYFSFSCVGRMRETIHNRFRRRARRRYHYL</sequence>
<accession>A0A4S3JB52</accession>
<keyword evidence="2" id="KW-1185">Reference proteome</keyword>
<dbReference type="Proteomes" id="UP000308092">
    <property type="component" value="Unassembled WGS sequence"/>
</dbReference>
<reference evidence="1 2" key="1">
    <citation type="submission" date="2019-03" db="EMBL/GenBank/DDBJ databases">
        <title>The genome sequence of a newly discovered highly antifungal drug resistant Aspergillus species, Aspergillus tanneri NIH 1004.</title>
        <authorList>
            <person name="Mounaud S."/>
            <person name="Singh I."/>
            <person name="Joardar V."/>
            <person name="Pakala S."/>
            <person name="Pakala S."/>
            <person name="Venepally P."/>
            <person name="Hoover J."/>
            <person name="Nierman W."/>
            <person name="Chung J."/>
            <person name="Losada L."/>
        </authorList>
    </citation>
    <scope>NUCLEOTIDE SEQUENCE [LARGE SCALE GENOMIC DNA]</scope>
    <source>
        <strain evidence="1 2">NIH1004</strain>
    </source>
</reference>
<organism evidence="1 2">
    <name type="scientific">Aspergillus tanneri</name>
    <dbReference type="NCBI Taxonomy" id="1220188"/>
    <lineage>
        <taxon>Eukaryota</taxon>
        <taxon>Fungi</taxon>
        <taxon>Dikarya</taxon>
        <taxon>Ascomycota</taxon>
        <taxon>Pezizomycotina</taxon>
        <taxon>Eurotiomycetes</taxon>
        <taxon>Eurotiomycetidae</taxon>
        <taxon>Eurotiales</taxon>
        <taxon>Aspergillaceae</taxon>
        <taxon>Aspergillus</taxon>
        <taxon>Aspergillus subgen. Circumdati</taxon>
    </lineage>
</organism>
<evidence type="ECO:0000313" key="2">
    <source>
        <dbReference type="Proteomes" id="UP000308092"/>
    </source>
</evidence>
<dbReference type="AlphaFoldDB" id="A0A4S3JB52"/>
<protein>
    <submittedName>
        <fullName evidence="1">Uncharacterized protein</fullName>
    </submittedName>
</protein>
<dbReference type="VEuPathDB" id="FungiDB:EYZ11_008262"/>
<comment type="caution">
    <text evidence="1">The sequence shown here is derived from an EMBL/GenBank/DDBJ whole genome shotgun (WGS) entry which is preliminary data.</text>
</comment>
<proteinExistence type="predicted"/>
<dbReference type="EMBL" id="SOSA01000347">
    <property type="protein sequence ID" value="THC92280.1"/>
    <property type="molecule type" value="Genomic_DNA"/>
</dbReference>
<name>A0A4S3JB52_9EURO</name>
<gene>
    <name evidence="1" type="ORF">EYZ11_008262</name>
</gene>
<evidence type="ECO:0000313" key="1">
    <source>
        <dbReference type="EMBL" id="THC92280.1"/>
    </source>
</evidence>